<name>A0A8S3TGU1_MYTED</name>
<dbReference type="Gene3D" id="3.40.50.300">
    <property type="entry name" value="P-loop containing nucleotide triphosphate hydrolases"/>
    <property type="match status" value="1"/>
</dbReference>
<dbReference type="PANTHER" id="PTHR10903:SF184">
    <property type="entry name" value="GTP-BINDING PROTEIN A"/>
    <property type="match status" value="1"/>
</dbReference>
<keyword evidence="6" id="KW-1185">Reference proteome</keyword>
<accession>A0A8S3TGU1</accession>
<evidence type="ECO:0000313" key="5">
    <source>
        <dbReference type="EMBL" id="CAG2230296.1"/>
    </source>
</evidence>
<sequence length="244" mass="28015">MIGKTGGGKSATGNTMMGQTWFESSSSSESVTQKGKTGKIKWKDQYIKIIDTPGLFDNRMSEEELKLEIIKCMTLVVPGPHIIMYMIRIGRYTKEDIEAADKFLQIIGGNPYKWTIIVLTGRDDLEFHEKTKEDFLETATKEFNKFAKKCSERYIFVDNRSKDSRREWTEIYSAIDKMLIENRRSYYTSKLLHKLDEAFGGIIAKRALVDKTITIEEIIASLEKDVENEGSTLYTLFKNASIEQ</sequence>
<dbReference type="EMBL" id="CAJPWZ010002058">
    <property type="protein sequence ID" value="CAG2230296.1"/>
    <property type="molecule type" value="Genomic_DNA"/>
</dbReference>
<evidence type="ECO:0000256" key="2">
    <source>
        <dbReference type="ARBA" id="ARBA00022741"/>
    </source>
</evidence>
<reference evidence="5" key="1">
    <citation type="submission" date="2021-03" db="EMBL/GenBank/DDBJ databases">
        <authorList>
            <person name="Bekaert M."/>
        </authorList>
    </citation>
    <scope>NUCLEOTIDE SEQUENCE</scope>
</reference>
<evidence type="ECO:0000256" key="1">
    <source>
        <dbReference type="ARBA" id="ARBA00008535"/>
    </source>
</evidence>
<keyword evidence="3" id="KW-0342">GTP-binding</keyword>
<dbReference type="SUPFAM" id="SSF52540">
    <property type="entry name" value="P-loop containing nucleoside triphosphate hydrolases"/>
    <property type="match status" value="1"/>
</dbReference>
<dbReference type="Proteomes" id="UP000683360">
    <property type="component" value="Unassembled WGS sequence"/>
</dbReference>
<dbReference type="PROSITE" id="PS51720">
    <property type="entry name" value="G_AIG1"/>
    <property type="match status" value="1"/>
</dbReference>
<feature type="domain" description="AIG1-type G" evidence="4">
    <location>
        <begin position="1"/>
        <end position="196"/>
    </location>
</feature>
<comment type="caution">
    <text evidence="5">The sequence shown here is derived from an EMBL/GenBank/DDBJ whole genome shotgun (WGS) entry which is preliminary data.</text>
</comment>
<dbReference type="GO" id="GO:0005525">
    <property type="term" value="F:GTP binding"/>
    <property type="evidence" value="ECO:0007669"/>
    <property type="project" value="UniProtKB-KW"/>
</dbReference>
<dbReference type="FunFam" id="3.40.50.300:FF:000366">
    <property type="entry name" value="GTPase, IMAP family member 2"/>
    <property type="match status" value="1"/>
</dbReference>
<dbReference type="AlphaFoldDB" id="A0A8S3TGU1"/>
<evidence type="ECO:0000259" key="4">
    <source>
        <dbReference type="PROSITE" id="PS51720"/>
    </source>
</evidence>
<dbReference type="InterPro" id="IPR027417">
    <property type="entry name" value="P-loop_NTPase"/>
</dbReference>
<dbReference type="OrthoDB" id="10061751at2759"/>
<dbReference type="InterPro" id="IPR006703">
    <property type="entry name" value="G_AIG1"/>
</dbReference>
<organism evidence="5 6">
    <name type="scientific">Mytilus edulis</name>
    <name type="common">Blue mussel</name>
    <dbReference type="NCBI Taxonomy" id="6550"/>
    <lineage>
        <taxon>Eukaryota</taxon>
        <taxon>Metazoa</taxon>
        <taxon>Spiralia</taxon>
        <taxon>Lophotrochozoa</taxon>
        <taxon>Mollusca</taxon>
        <taxon>Bivalvia</taxon>
        <taxon>Autobranchia</taxon>
        <taxon>Pteriomorphia</taxon>
        <taxon>Mytilida</taxon>
        <taxon>Mytiloidea</taxon>
        <taxon>Mytilidae</taxon>
        <taxon>Mytilinae</taxon>
        <taxon>Mytilus</taxon>
    </lineage>
</organism>
<gene>
    <name evidence="5" type="ORF">MEDL_43172</name>
</gene>
<dbReference type="InterPro" id="IPR045058">
    <property type="entry name" value="GIMA/IAN/Toc"/>
</dbReference>
<comment type="similarity">
    <text evidence="1">Belongs to the TRAFAC class TrmE-Era-EngA-EngB-Septin-like GTPase superfamily. AIG1/Toc34/Toc159-like paraseptin GTPase family. IAN subfamily.</text>
</comment>
<evidence type="ECO:0000256" key="3">
    <source>
        <dbReference type="ARBA" id="ARBA00023134"/>
    </source>
</evidence>
<evidence type="ECO:0000313" key="6">
    <source>
        <dbReference type="Proteomes" id="UP000683360"/>
    </source>
</evidence>
<proteinExistence type="inferred from homology"/>
<keyword evidence="2" id="KW-0547">Nucleotide-binding</keyword>
<dbReference type="Pfam" id="PF04548">
    <property type="entry name" value="AIG1"/>
    <property type="match status" value="1"/>
</dbReference>
<dbReference type="PANTHER" id="PTHR10903">
    <property type="entry name" value="GTPASE, IMAP FAMILY MEMBER-RELATED"/>
    <property type="match status" value="1"/>
</dbReference>
<protein>
    <recommendedName>
        <fullName evidence="4">AIG1-type G domain-containing protein</fullName>
    </recommendedName>
</protein>